<keyword evidence="2" id="KW-1185">Reference proteome</keyword>
<comment type="caution">
    <text evidence="1">The sequence shown here is derived from an EMBL/GenBank/DDBJ whole genome shotgun (WGS) entry which is preliminary data.</text>
</comment>
<sequence>MGFQHIIRSFNVKPTFQINKAPKDIKLTQTKTSQKLMSKLYKTRRILIKRTQSVHKISKLKKEIRMQKKDSSKLDQVIELERKRLKEVSKKIWEKQPPPPQYLYSDARTDRKVERYIIEWKKVSDNISLRLIKIFLSSDHNIKVKSHGPKQAFMIFKELLNKGQLRDVPFYDIQRLAGYFAKVHQRNAIFVLEAALEHGFQLSYSDYHMLIVLYRKTKDRVGAIRTIDEMKNLGFELTSEDYCELLQCIMSNGDDILLAKKYLNEMKSKNIHLNYNAYVELINGFIEHNDIRGAGQLFIDMIQEGLAAPNIFMPNDQNSDKPMESNNLINWEKNLLEQIYIIFIQTFVHHDNLHQAKKYYDKLLGVNSAPDPEIQTIC</sequence>
<accession>A0ACA9K8Y7</accession>
<gene>
    <name evidence="1" type="ORF">RPERSI_LOCUS95</name>
</gene>
<dbReference type="Proteomes" id="UP000789920">
    <property type="component" value="Unassembled WGS sequence"/>
</dbReference>
<evidence type="ECO:0000313" key="2">
    <source>
        <dbReference type="Proteomes" id="UP000789920"/>
    </source>
</evidence>
<name>A0ACA9K8Y7_9GLOM</name>
<evidence type="ECO:0000313" key="1">
    <source>
        <dbReference type="EMBL" id="CAG8459594.1"/>
    </source>
</evidence>
<dbReference type="EMBL" id="CAJVQC010000061">
    <property type="protein sequence ID" value="CAG8459594.1"/>
    <property type="molecule type" value="Genomic_DNA"/>
</dbReference>
<proteinExistence type="predicted"/>
<protein>
    <submittedName>
        <fullName evidence="1">20568_t:CDS:1</fullName>
    </submittedName>
</protein>
<organism evidence="1 2">
    <name type="scientific">Racocetra persica</name>
    <dbReference type="NCBI Taxonomy" id="160502"/>
    <lineage>
        <taxon>Eukaryota</taxon>
        <taxon>Fungi</taxon>
        <taxon>Fungi incertae sedis</taxon>
        <taxon>Mucoromycota</taxon>
        <taxon>Glomeromycotina</taxon>
        <taxon>Glomeromycetes</taxon>
        <taxon>Diversisporales</taxon>
        <taxon>Gigasporaceae</taxon>
        <taxon>Racocetra</taxon>
    </lineage>
</organism>
<reference evidence="1" key="1">
    <citation type="submission" date="2021-06" db="EMBL/GenBank/DDBJ databases">
        <authorList>
            <person name="Kallberg Y."/>
            <person name="Tangrot J."/>
            <person name="Rosling A."/>
        </authorList>
    </citation>
    <scope>NUCLEOTIDE SEQUENCE</scope>
    <source>
        <strain evidence="1">MA461A</strain>
    </source>
</reference>